<dbReference type="RefSeq" id="YP_009388593.1">
    <property type="nucleotide sequence ID" value="NC_035127.1"/>
</dbReference>
<accession>A0A1Z2RX65</accession>
<dbReference type="GeneID" id="33194315"/>
<proteinExistence type="predicted"/>
<dbReference type="KEGG" id="vg:33194315"/>
<evidence type="ECO:0000313" key="2">
    <source>
        <dbReference type="Proteomes" id="UP000201418"/>
    </source>
</evidence>
<name>A0A1Z2RX65_9NIDO</name>
<keyword evidence="2" id="KW-1185">Reference proteome</keyword>
<evidence type="ECO:0000313" key="1">
    <source>
        <dbReference type="EMBL" id="ASA49504.1"/>
    </source>
</evidence>
<dbReference type="Proteomes" id="UP000201418">
    <property type="component" value="Segment"/>
</dbReference>
<sequence length="300" mass="34262">MGFKRHLRSSSSPSWTWWSISLFCLLSSSSATFLESLSYFAANVFAKREVNLTTSYHLLKQYEAFGSYCDTFASAIVTNSEDTARHGMLQVFKRHLEHKTETLCKYYIGYEAIKQGNIYHLVQSKIVPWLHWGPSFDCYNWNVNKHLPIVCGSLLYFDKFGRMRLGVDTNCTNYGGTPRQHHYIFGYGNASLDVPELDHLLRGSMYQALVPMCKHIMHVYLSLDHLDSVHPDVTFNFTANTTVYATWNGTISYVPGVLYHYYSAHPAIATMAALTLNAMVWTKYASILQARVTSLMPQQL</sequence>
<protein>
    <submittedName>
        <fullName evidence="1">GP2</fullName>
    </submittedName>
</protein>
<dbReference type="EMBL" id="MF324848">
    <property type="protein sequence ID" value="ASA49504.1"/>
    <property type="molecule type" value="Genomic_RNA"/>
</dbReference>
<organism evidence="1 2">
    <name type="scientific">Olivier's shrew virus 1</name>
    <dbReference type="NCBI Taxonomy" id="2012619"/>
    <lineage>
        <taxon>Viruses</taxon>
        <taxon>Riboviria</taxon>
        <taxon>Orthornavirae</taxon>
        <taxon>Pisuviricota</taxon>
        <taxon>Pisoniviricetes</taxon>
        <taxon>Nidovirales</taxon>
        <taxon>Arnidovirineae</taxon>
        <taxon>Arteriviridae</taxon>
        <taxon>Crocarterivirinae</taxon>
        <taxon>Muarterivirus</taxon>
        <taxon>Muarterivirus afrigant</taxon>
    </lineage>
</organism>
<reference evidence="1 2" key="1">
    <citation type="submission" date="2017-06" db="EMBL/GenBank/DDBJ databases">
        <title>Olivier's shrew virus, a newly discovered Arterivirus isolated from Guinean shrews, represents a putative new genus within the family Arteriviridae.</title>
        <authorList>
            <person name="Vanmechelen B."/>
            <person name="Vergote V."/>
            <person name="Laenen L."/>
            <person name="Maes P."/>
        </authorList>
    </citation>
    <scope>NUCLEOTIDE SEQUENCE [LARGE SCALE GENOMIC DNA]</scope>
    <source>
        <strain evidence="1">Gkd-1</strain>
    </source>
</reference>
<gene>
    <name evidence="1" type="primary">ORF2b</name>
</gene>